<feature type="domain" description="DUF3131" evidence="1">
    <location>
        <begin position="45"/>
        <end position="417"/>
    </location>
</feature>
<dbReference type="AlphaFoldDB" id="A0A6P2SB94"/>
<organism evidence="2 3">
    <name type="scientific">Burkholderia lata (strain ATCC 17760 / DSM 23089 / LMG 22485 / NCIMB 9086 / R18194 / 383)</name>
    <dbReference type="NCBI Taxonomy" id="482957"/>
    <lineage>
        <taxon>Bacteria</taxon>
        <taxon>Pseudomonadati</taxon>
        <taxon>Pseudomonadota</taxon>
        <taxon>Betaproteobacteria</taxon>
        <taxon>Burkholderiales</taxon>
        <taxon>Burkholderiaceae</taxon>
        <taxon>Burkholderia</taxon>
        <taxon>Burkholderia cepacia complex</taxon>
    </lineage>
</organism>
<dbReference type="RefSeq" id="WP_175035451.1">
    <property type="nucleotide sequence ID" value="NZ_CABVPW010000059.1"/>
</dbReference>
<name>A0A6P2SB94_BURL3</name>
<dbReference type="Pfam" id="PF11329">
    <property type="entry name" value="DUF3131"/>
    <property type="match status" value="1"/>
</dbReference>
<dbReference type="InterPro" id="IPR021478">
    <property type="entry name" value="DUF3131"/>
</dbReference>
<dbReference type="EMBL" id="CABVPW010000059">
    <property type="protein sequence ID" value="VWC47418.1"/>
    <property type="molecule type" value="Genomic_DNA"/>
</dbReference>
<evidence type="ECO:0000313" key="3">
    <source>
        <dbReference type="Proteomes" id="UP000494218"/>
    </source>
</evidence>
<dbReference type="Gene3D" id="1.50.10.140">
    <property type="match status" value="1"/>
</dbReference>
<evidence type="ECO:0000313" key="2">
    <source>
        <dbReference type="EMBL" id="VWC47418.1"/>
    </source>
</evidence>
<protein>
    <recommendedName>
        <fullName evidence="1">DUF3131 domain-containing protein</fullName>
    </recommendedName>
</protein>
<sequence length="455" mass="50095">MSLTLACSGCGIVARTVADGYDKLSAGALTNPGRIGPLTETEQAWARAAWRYVTNNTNASTGLVNSVDRYPAATMWQIGDYLAALVAARELKLIDRNEFDHRLSDVLRFLSHMPLLPDGLPNRVYNTQSGAMSNYSNQPGAIGASAVDVGRLLVWLHAIGARYSEYGEYVERAVLNWNVCELIDADGTLYATRMEGQRAIRMVEIRPGYGEYASNGLRLWGVRAADANPAPLAEAYANGVRVYFETRDPRQSGATNALVSLPWLLSGIEFGWGFANGGTRVGDGPNIETQANAIYRAQEARWRKDGIVTARTDHQVDQPPYFVYDTVFANGYAWNTIGDDGRAYPQLALVATRAAFGMWVLWNTRYTTRLMQATDTLYDPERGWYEGRYEATGAYDRTLTLSTNAAVLEALLYKSSGRVVPTTRRAGYYAARMRDVFAGSAACLPVARRVEAGPR</sequence>
<gene>
    <name evidence="2" type="ORF">BLA23254_07475</name>
</gene>
<accession>A0A6P2SB94</accession>
<proteinExistence type="predicted"/>
<reference evidence="2 3" key="1">
    <citation type="submission" date="2019-09" db="EMBL/GenBank/DDBJ databases">
        <authorList>
            <person name="Depoorter E."/>
        </authorList>
    </citation>
    <scope>NUCLEOTIDE SEQUENCE [LARGE SCALE GENOMIC DNA]</scope>
    <source>
        <strain evidence="2">LMG 23254</strain>
    </source>
</reference>
<evidence type="ECO:0000259" key="1">
    <source>
        <dbReference type="Pfam" id="PF11329"/>
    </source>
</evidence>
<dbReference type="Proteomes" id="UP000494218">
    <property type="component" value="Unassembled WGS sequence"/>
</dbReference>